<evidence type="ECO:0000313" key="2">
    <source>
        <dbReference type="EMBL" id="QLH50830.1"/>
    </source>
</evidence>
<evidence type="ECO:0000256" key="1">
    <source>
        <dbReference type="SAM" id="SignalP"/>
    </source>
</evidence>
<proteinExistence type="predicted"/>
<reference evidence="2 3" key="1">
    <citation type="journal article" date="2019" name="Microbiome">
        <title>Annotated bacterial chromosomes from frame-shift-corrected long-read metagenomic data.</title>
        <authorList>
            <person name="Arumugam K."/>
            <person name="Bagci C."/>
            <person name="Bessarab I."/>
            <person name="Beier S."/>
            <person name="Buchfink B."/>
            <person name="Gorska A."/>
            <person name="Qiu G."/>
            <person name="Huson D.H."/>
            <person name="Williams R.B.H."/>
        </authorList>
    </citation>
    <scope>NUCLEOTIDE SEQUENCE [LARGE SCALE GENOMIC DNA]</scope>
    <source>
        <strain evidence="2">SSA1</strain>
    </source>
</reference>
<dbReference type="KEGG" id="acog:HWD57_14305"/>
<sequence length="275" mass="30345">MSARSLLALTLVLGVCLTGCFSPNAAREADIAARRSRLQTAEAMFQDRCKKAGVTIHRTAENVEGVFLMKLRPDKINFGDQFLLDDPYGRDLGGDGYIVSFLRGSFQANTSGTPPPGFPPRLGYLYVEAVDPKDGKRYRYTGGMKQVTHVHHVTMGGDGKTTFQTMDYVLDKVPAPGPAPRYGITYDDISTREEREYWIAGSSLRVIDLKIQEVMAERIGYMMDRAQGSGAGGRSPWLFAADHACPSFGTRHGSGRQPRQAQDFAEMVLKPKLEN</sequence>
<keyword evidence="1" id="KW-0732">Signal</keyword>
<dbReference type="Proteomes" id="UP000509684">
    <property type="component" value="Chromosome"/>
</dbReference>
<accession>A0A7D5NCD4</accession>
<gene>
    <name evidence="2" type="ORF">HWD57_14305</name>
</gene>
<feature type="signal peptide" evidence="1">
    <location>
        <begin position="1"/>
        <end position="25"/>
    </location>
</feature>
<name>A0A7D5NCD4_9PROT</name>
<dbReference type="EMBL" id="CP058708">
    <property type="protein sequence ID" value="QLH50830.1"/>
    <property type="molecule type" value="Genomic_DNA"/>
</dbReference>
<evidence type="ECO:0008006" key="4">
    <source>
        <dbReference type="Google" id="ProtNLM"/>
    </source>
</evidence>
<evidence type="ECO:0000313" key="3">
    <source>
        <dbReference type="Proteomes" id="UP000509684"/>
    </source>
</evidence>
<organism evidence="2 3">
    <name type="scientific">Candidatus Accumulibacter cognatus</name>
    <dbReference type="NCBI Taxonomy" id="2954383"/>
    <lineage>
        <taxon>Bacteria</taxon>
        <taxon>Pseudomonadati</taxon>
        <taxon>Pseudomonadota</taxon>
        <taxon>Betaproteobacteria</taxon>
        <taxon>Candidatus Accumulibacter</taxon>
    </lineage>
</organism>
<dbReference type="AlphaFoldDB" id="A0A7D5NCD4"/>
<feature type="chain" id="PRO_5028321084" description="Lipoprotein" evidence="1">
    <location>
        <begin position="26"/>
        <end position="275"/>
    </location>
</feature>
<protein>
    <recommendedName>
        <fullName evidence="4">Lipoprotein</fullName>
    </recommendedName>
</protein>